<organism evidence="1 2">
    <name type="scientific">Comamonas testosteroni</name>
    <name type="common">Pseudomonas testosteroni</name>
    <dbReference type="NCBI Taxonomy" id="285"/>
    <lineage>
        <taxon>Bacteria</taxon>
        <taxon>Pseudomonadati</taxon>
        <taxon>Pseudomonadota</taxon>
        <taxon>Betaproteobacteria</taxon>
        <taxon>Burkholderiales</taxon>
        <taxon>Comamonadaceae</taxon>
        <taxon>Comamonas</taxon>
    </lineage>
</organism>
<accession>A0A373FRX8</accession>
<evidence type="ECO:0000313" key="1">
    <source>
        <dbReference type="EMBL" id="RGE46888.1"/>
    </source>
</evidence>
<dbReference type="AlphaFoldDB" id="A0A373FRX8"/>
<evidence type="ECO:0000313" key="2">
    <source>
        <dbReference type="Proteomes" id="UP000261948"/>
    </source>
</evidence>
<sequence length="122" mass="13843">MKVDYFRIQAFWLKILERSGPCHSREQAFEHFMTTWLQAAIEAGAESDYQSFVRSRRLIPEHGWFNLQGNPCWWDSSAAPVTRIYLHDNGGLVVQLLKTEGREILFASAGAGARSAVLQPFG</sequence>
<gene>
    <name evidence="1" type="ORF">DZC30_00255</name>
</gene>
<name>A0A373FRX8_COMTE</name>
<protein>
    <submittedName>
        <fullName evidence="1">Uncharacterized protein</fullName>
    </submittedName>
</protein>
<dbReference type="Proteomes" id="UP000261948">
    <property type="component" value="Unassembled WGS sequence"/>
</dbReference>
<reference evidence="1 2" key="1">
    <citation type="submission" date="2018-08" db="EMBL/GenBank/DDBJ databases">
        <title>Comamonas testosteroni strain SWCO2.</title>
        <authorList>
            <person name="Jiang N."/>
            <person name="Zhang X.Z."/>
        </authorList>
    </citation>
    <scope>NUCLEOTIDE SEQUENCE [LARGE SCALE GENOMIC DNA]</scope>
    <source>
        <strain evidence="1 2">SWCO2</strain>
    </source>
</reference>
<dbReference type="EMBL" id="QURR01000001">
    <property type="protein sequence ID" value="RGE46888.1"/>
    <property type="molecule type" value="Genomic_DNA"/>
</dbReference>
<proteinExistence type="predicted"/>
<dbReference type="OrthoDB" id="8795200at2"/>
<keyword evidence="2" id="KW-1185">Reference proteome</keyword>
<comment type="caution">
    <text evidence="1">The sequence shown here is derived from an EMBL/GenBank/DDBJ whole genome shotgun (WGS) entry which is preliminary data.</text>
</comment>